<dbReference type="RefSeq" id="WP_106338106.1">
    <property type="nucleotide sequence ID" value="NZ_PVZS01000019.1"/>
</dbReference>
<dbReference type="Pfam" id="PF00534">
    <property type="entry name" value="Glycos_transf_1"/>
    <property type="match status" value="1"/>
</dbReference>
<comment type="caution">
    <text evidence="3">The sequence shown here is derived from an EMBL/GenBank/DDBJ whole genome shotgun (WGS) entry which is preliminary data.</text>
</comment>
<feature type="domain" description="Glycosyl transferase family 1" evidence="1">
    <location>
        <begin position="237"/>
        <end position="387"/>
    </location>
</feature>
<evidence type="ECO:0000259" key="2">
    <source>
        <dbReference type="Pfam" id="PF13439"/>
    </source>
</evidence>
<dbReference type="InterPro" id="IPR001296">
    <property type="entry name" value="Glyco_trans_1"/>
</dbReference>
<sequence length="421" mass="44708">MAGPTEMTAARDGRALFGAAAEATPAAGRTTSAIGAGERAGYRQPRLAFLLTHTAPGGAQELWRDLAAAFAKRGWAVDLCALYRTPEQTDPGDGRDWVCFAPDRPASFGDKLAMARSLGRYLRHARPDAVVSALPLANVLGPLVGRFASPATRFITSHHTPVQTHNRALDALDGVVGTQPNVAAVVGVSRAVCDSLAGKPWRYRAKRATILNALPPEVEERLEMLRAARQGRPRARRLVATGRLAAQKNYGVLIRALAHMPDVELAIVGSGPDREQLEALAAERGVASQVAFMGQRGRREALDILAAGDVFVQPSLFEGHSLGLIEAAKLGLPLVVSDVPVQVEGVTGPEGERCGIVVGAHDDEGLAREVRALLDDPKAYEAWASRASLLGAAARFETMVEGYETLVRAALGARSPQHSKT</sequence>
<reference evidence="4" key="1">
    <citation type="submission" date="2018-03" db="EMBL/GenBank/DDBJ databases">
        <authorList>
            <person name="Sun L."/>
            <person name="Liu H."/>
            <person name="Chen W."/>
            <person name="Huang K."/>
            <person name="Liu W."/>
            <person name="Gao X."/>
        </authorList>
    </citation>
    <scope>NUCLEOTIDE SEQUENCE [LARGE SCALE GENOMIC DNA]</scope>
    <source>
        <strain evidence="4">SH9</strain>
    </source>
</reference>
<dbReference type="AlphaFoldDB" id="A0A2T1HQD7"/>
<proteinExistence type="predicted"/>
<protein>
    <recommendedName>
        <fullName evidence="5">Glycosyltransferase family 1 protein</fullName>
    </recommendedName>
</protein>
<evidence type="ECO:0000259" key="1">
    <source>
        <dbReference type="Pfam" id="PF00534"/>
    </source>
</evidence>
<dbReference type="CDD" id="cd03811">
    <property type="entry name" value="GT4_GT28_WabH-like"/>
    <property type="match status" value="1"/>
</dbReference>
<organism evidence="3 4">
    <name type="scientific">Alsobacter soli</name>
    <dbReference type="NCBI Taxonomy" id="2109933"/>
    <lineage>
        <taxon>Bacteria</taxon>
        <taxon>Pseudomonadati</taxon>
        <taxon>Pseudomonadota</taxon>
        <taxon>Alphaproteobacteria</taxon>
        <taxon>Hyphomicrobiales</taxon>
        <taxon>Alsobacteraceae</taxon>
        <taxon>Alsobacter</taxon>
    </lineage>
</organism>
<dbReference type="GO" id="GO:0016757">
    <property type="term" value="F:glycosyltransferase activity"/>
    <property type="evidence" value="ECO:0007669"/>
    <property type="project" value="InterPro"/>
</dbReference>
<feature type="domain" description="Glycosyltransferase subfamily 4-like N-terminal" evidence="2">
    <location>
        <begin position="56"/>
        <end position="198"/>
    </location>
</feature>
<dbReference type="PANTHER" id="PTHR12526">
    <property type="entry name" value="GLYCOSYLTRANSFERASE"/>
    <property type="match status" value="1"/>
</dbReference>
<dbReference type="OrthoDB" id="9783380at2"/>
<accession>A0A2T1HQD7</accession>
<dbReference type="Gene3D" id="3.40.50.2000">
    <property type="entry name" value="Glycogen Phosphorylase B"/>
    <property type="match status" value="2"/>
</dbReference>
<dbReference type="InterPro" id="IPR028098">
    <property type="entry name" value="Glyco_trans_4-like_N"/>
</dbReference>
<dbReference type="EMBL" id="PVZS01000019">
    <property type="protein sequence ID" value="PSC03868.1"/>
    <property type="molecule type" value="Genomic_DNA"/>
</dbReference>
<evidence type="ECO:0008006" key="5">
    <source>
        <dbReference type="Google" id="ProtNLM"/>
    </source>
</evidence>
<dbReference type="Proteomes" id="UP000239772">
    <property type="component" value="Unassembled WGS sequence"/>
</dbReference>
<name>A0A2T1HQD7_9HYPH</name>
<gene>
    <name evidence="3" type="ORF">SLNSH_16465</name>
</gene>
<evidence type="ECO:0000313" key="3">
    <source>
        <dbReference type="EMBL" id="PSC03868.1"/>
    </source>
</evidence>
<keyword evidence="4" id="KW-1185">Reference proteome</keyword>
<dbReference type="SUPFAM" id="SSF53756">
    <property type="entry name" value="UDP-Glycosyltransferase/glycogen phosphorylase"/>
    <property type="match status" value="1"/>
</dbReference>
<evidence type="ECO:0000313" key="4">
    <source>
        <dbReference type="Proteomes" id="UP000239772"/>
    </source>
</evidence>
<dbReference type="Pfam" id="PF13439">
    <property type="entry name" value="Glyco_transf_4"/>
    <property type="match status" value="1"/>
</dbReference>